<name>A0ABU2MI63_9ACTN</name>
<protein>
    <submittedName>
        <fullName evidence="1">Uncharacterized protein</fullName>
    </submittedName>
</protein>
<comment type="caution">
    <text evidence="1">The sequence shown here is derived from an EMBL/GenBank/DDBJ whole genome shotgun (WGS) entry which is preliminary data.</text>
</comment>
<sequence>MIRDLYNVRLRPAEGGTTPLTDEEEQRVQAVLFTELGNKIADQGWVCFPAYTPEDRRRLVAVAHRLTAHWGQQVFVEAEDQTRVRLCLAGHEALPEPSTGGA</sequence>
<evidence type="ECO:0000313" key="2">
    <source>
        <dbReference type="Proteomes" id="UP001183246"/>
    </source>
</evidence>
<proteinExistence type="predicted"/>
<organism evidence="1 2">
    <name type="scientific">Streptomyces litchfieldiae</name>
    <dbReference type="NCBI Taxonomy" id="3075543"/>
    <lineage>
        <taxon>Bacteria</taxon>
        <taxon>Bacillati</taxon>
        <taxon>Actinomycetota</taxon>
        <taxon>Actinomycetes</taxon>
        <taxon>Kitasatosporales</taxon>
        <taxon>Streptomycetaceae</taxon>
        <taxon>Streptomyces</taxon>
    </lineage>
</organism>
<gene>
    <name evidence="1" type="ORF">RM590_01165</name>
</gene>
<dbReference type="EMBL" id="JAVREL010000001">
    <property type="protein sequence ID" value="MDT0341272.1"/>
    <property type="molecule type" value="Genomic_DNA"/>
</dbReference>
<evidence type="ECO:0000313" key="1">
    <source>
        <dbReference type="EMBL" id="MDT0341272.1"/>
    </source>
</evidence>
<accession>A0ABU2MI63</accession>
<dbReference type="Proteomes" id="UP001183246">
    <property type="component" value="Unassembled WGS sequence"/>
</dbReference>
<reference evidence="2" key="1">
    <citation type="submission" date="2023-07" db="EMBL/GenBank/DDBJ databases">
        <title>30 novel species of actinomycetes from the DSMZ collection.</title>
        <authorList>
            <person name="Nouioui I."/>
        </authorList>
    </citation>
    <scope>NUCLEOTIDE SEQUENCE [LARGE SCALE GENOMIC DNA]</scope>
    <source>
        <strain evidence="2">DSM 44938</strain>
    </source>
</reference>
<dbReference type="RefSeq" id="WP_311702386.1">
    <property type="nucleotide sequence ID" value="NZ_JAVREL010000001.1"/>
</dbReference>
<keyword evidence="2" id="KW-1185">Reference proteome</keyword>